<feature type="compositionally biased region" description="Basic and acidic residues" evidence="1">
    <location>
        <begin position="54"/>
        <end position="65"/>
    </location>
</feature>
<protein>
    <submittedName>
        <fullName evidence="2">Uncharacterized protein</fullName>
    </submittedName>
</protein>
<evidence type="ECO:0000313" key="3">
    <source>
        <dbReference type="Proteomes" id="UP000499080"/>
    </source>
</evidence>
<organism evidence="2 3">
    <name type="scientific">Araneus ventricosus</name>
    <name type="common">Orbweaver spider</name>
    <name type="synonym">Epeira ventricosa</name>
    <dbReference type="NCBI Taxonomy" id="182803"/>
    <lineage>
        <taxon>Eukaryota</taxon>
        <taxon>Metazoa</taxon>
        <taxon>Ecdysozoa</taxon>
        <taxon>Arthropoda</taxon>
        <taxon>Chelicerata</taxon>
        <taxon>Arachnida</taxon>
        <taxon>Araneae</taxon>
        <taxon>Araneomorphae</taxon>
        <taxon>Entelegynae</taxon>
        <taxon>Araneoidea</taxon>
        <taxon>Araneidae</taxon>
        <taxon>Araneus</taxon>
    </lineage>
</organism>
<dbReference type="EMBL" id="BGPR01020768">
    <property type="protein sequence ID" value="GBN85439.1"/>
    <property type="molecule type" value="Genomic_DNA"/>
</dbReference>
<sequence length="587" mass="68025">MDQAKTLNSEKSSEQNASSDNENVIENLSRIRSREVAASIESKQESMDICEEREDVKDKPEDPHTRSNVKNDQQAVILAEQDEAKLHFSSLKEKRTIMQHGTVSRTNPVKVQSNIKFGRVDKGRKQRIISLRRKALQMMTKNKYLSQTGGCFELSYKSNKLQSEFQFLQDKKSRTVDERKEETRNDSLQRIVTNSSFLNKSQFQLASSNPSQKMSINGNKPSSFAQSASAPIISNVTDTKSQFPKVRSAEEVWKHFLWFLETNKESFDRIMTGGISRENMESSDYANHSLNYATETARESTSQSFEEPVKTKTEYVPTEIPDSLKSEISPPRDANSASVLKIIQQLRMKLLKEMRPFGELLMSIKLDGQKETNMQEKIKFLTDARDLQKKINRYLDVLCDHQKLFHILKNVITSSSLIEDNLSNLTSLTDFPFLETHIRTFFTLFLYQYKSLYSEVPIEKVFKRINSENYALAYRRYRERKAIHESERKMSENDAIKLTACFNISMAECRSKMKQEIPHSQNRSLEDYRNYIEDLRIAINANLNCLEKLLCAGSSVVLPVVKYVRESREKTLLMLYFLDKRRPEVFP</sequence>
<dbReference type="Proteomes" id="UP000499080">
    <property type="component" value="Unassembled WGS sequence"/>
</dbReference>
<dbReference type="AlphaFoldDB" id="A0A4Y2SDQ9"/>
<keyword evidence="3" id="KW-1185">Reference proteome</keyword>
<name>A0A4Y2SDQ9_ARAVE</name>
<feature type="compositionally biased region" description="Polar residues" evidence="1">
    <location>
        <begin position="1"/>
        <end position="26"/>
    </location>
</feature>
<proteinExistence type="predicted"/>
<comment type="caution">
    <text evidence="2">The sequence shown here is derived from an EMBL/GenBank/DDBJ whole genome shotgun (WGS) entry which is preliminary data.</text>
</comment>
<evidence type="ECO:0000256" key="1">
    <source>
        <dbReference type="SAM" id="MobiDB-lite"/>
    </source>
</evidence>
<reference evidence="2 3" key="1">
    <citation type="journal article" date="2019" name="Sci. Rep.">
        <title>Orb-weaving spider Araneus ventricosus genome elucidates the spidroin gene catalogue.</title>
        <authorList>
            <person name="Kono N."/>
            <person name="Nakamura H."/>
            <person name="Ohtoshi R."/>
            <person name="Moran D.A.P."/>
            <person name="Shinohara A."/>
            <person name="Yoshida Y."/>
            <person name="Fujiwara M."/>
            <person name="Mori M."/>
            <person name="Tomita M."/>
            <person name="Arakawa K."/>
        </authorList>
    </citation>
    <scope>NUCLEOTIDE SEQUENCE [LARGE SCALE GENOMIC DNA]</scope>
</reference>
<evidence type="ECO:0000313" key="2">
    <source>
        <dbReference type="EMBL" id="GBN85439.1"/>
    </source>
</evidence>
<gene>
    <name evidence="2" type="ORF">AVEN_253460_1</name>
</gene>
<accession>A0A4Y2SDQ9</accession>
<feature type="region of interest" description="Disordered" evidence="1">
    <location>
        <begin position="1"/>
        <end position="73"/>
    </location>
</feature>